<evidence type="ECO:0000313" key="4">
    <source>
        <dbReference type="Proteomes" id="UP000663842"/>
    </source>
</evidence>
<sequence length="222" mass="25127">MVLTLMSIYQPRFNSQTNGEVHFLNGEMVDISMLPTLCSTAFQNERQNTVVRCILKNFRGPGPYYESVNARRRRSLFGLLELDMITKARLFYSTSRGKKSNQSEPVSSVYRSYCIRKHSAKCNALYNNPTANFVEWTPISTELKYSIVNSNNTYTILSSSKVFGVRSSLAVTIAKSFDLSIKTQNEITISCRFIGQRSQNYVAKVFATQSSKATNLQTLTDD</sequence>
<dbReference type="EMBL" id="CAJOBG010000523">
    <property type="protein sequence ID" value="CAF3825106.1"/>
    <property type="molecule type" value="Genomic_DNA"/>
</dbReference>
<evidence type="ECO:0000313" key="3">
    <source>
        <dbReference type="EMBL" id="CAF3964719.1"/>
    </source>
</evidence>
<dbReference type="AlphaFoldDB" id="A0A819LNF7"/>
<protein>
    <submittedName>
        <fullName evidence="3">Uncharacterized protein</fullName>
    </submittedName>
</protein>
<evidence type="ECO:0000313" key="2">
    <source>
        <dbReference type="EMBL" id="CAF3825106.1"/>
    </source>
</evidence>
<dbReference type="EMBL" id="CAJNRG010018795">
    <property type="protein sequence ID" value="CAF2262625.1"/>
    <property type="molecule type" value="Genomic_DNA"/>
</dbReference>
<organism evidence="3 4">
    <name type="scientific">Rotaria magnacalcarata</name>
    <dbReference type="NCBI Taxonomy" id="392030"/>
    <lineage>
        <taxon>Eukaryota</taxon>
        <taxon>Metazoa</taxon>
        <taxon>Spiralia</taxon>
        <taxon>Gnathifera</taxon>
        <taxon>Rotifera</taxon>
        <taxon>Eurotatoria</taxon>
        <taxon>Bdelloidea</taxon>
        <taxon>Philodinida</taxon>
        <taxon>Philodinidae</taxon>
        <taxon>Rotaria</taxon>
    </lineage>
</organism>
<evidence type="ECO:0000313" key="1">
    <source>
        <dbReference type="EMBL" id="CAF2262625.1"/>
    </source>
</evidence>
<gene>
    <name evidence="2" type="ORF">OVN521_LOCUS5296</name>
    <name evidence="3" type="ORF">UXM345_LOCUS14132</name>
    <name evidence="1" type="ORF">XDN619_LOCUS36273</name>
</gene>
<dbReference type="Proteomes" id="UP000663887">
    <property type="component" value="Unassembled WGS sequence"/>
</dbReference>
<dbReference type="EMBL" id="CAJOBF010001577">
    <property type="protein sequence ID" value="CAF3964719.1"/>
    <property type="molecule type" value="Genomic_DNA"/>
</dbReference>
<dbReference type="Proteomes" id="UP000663866">
    <property type="component" value="Unassembled WGS sequence"/>
</dbReference>
<comment type="caution">
    <text evidence="3">The sequence shown here is derived from an EMBL/GenBank/DDBJ whole genome shotgun (WGS) entry which is preliminary data.</text>
</comment>
<dbReference type="Proteomes" id="UP000663842">
    <property type="component" value="Unassembled WGS sequence"/>
</dbReference>
<proteinExistence type="predicted"/>
<reference evidence="3" key="1">
    <citation type="submission" date="2021-02" db="EMBL/GenBank/DDBJ databases">
        <authorList>
            <person name="Nowell W R."/>
        </authorList>
    </citation>
    <scope>NUCLEOTIDE SEQUENCE</scope>
</reference>
<evidence type="ECO:0000313" key="5">
    <source>
        <dbReference type="Proteomes" id="UP000663866"/>
    </source>
</evidence>
<accession>A0A819LNF7</accession>
<name>A0A819LNF7_9BILA</name>
<keyword evidence="5" id="KW-1185">Reference proteome</keyword>